<dbReference type="InterPro" id="IPR029063">
    <property type="entry name" value="SAM-dependent_MTases_sf"/>
</dbReference>
<dbReference type="InterPro" id="IPR026913">
    <property type="entry name" value="METTL24"/>
</dbReference>
<dbReference type="PANTHER" id="PTHR32026:SF27">
    <property type="entry name" value="METHYLTRANSFERASE FKBM DOMAIN-CONTAINING PROTEIN-RELATED"/>
    <property type="match status" value="1"/>
</dbReference>
<dbReference type="Gene3D" id="3.40.50.150">
    <property type="entry name" value="Vaccinia Virus protein VP39"/>
    <property type="match status" value="1"/>
</dbReference>
<dbReference type="PANTHER" id="PTHR32026">
    <property type="entry name" value="METHYLTRANSFERASE-LIKE PROTEIN 24"/>
    <property type="match status" value="1"/>
</dbReference>
<accession>A0A8S1GVX3</accession>
<sequence>MKMSPFTLALYVSAGLFTLYVLLKGSRRISLDAHTRQLTSYLAPSLSIPSQRVINLFEAQAPQRQNNFKKLVRGVGGYFSLYNNVVPEVFCPELVRVGTTHDGGKWMCNPFSLPKSCTILSLGLHNEISFERQLQSLTDNTCSILGYDMIRQRQSIQQQMAQINGKIKKTKIVKHSQPENNEFTIEDLLKQEDTTEVEILKIDIEGTEFDVLLDFLDKFQVAQILMEVHNGPTKMARLLTQLSARGYWLLSYEINGKFHQDPSEGEESASVEKEETGNSEEAEDKTQQNEER</sequence>
<gene>
    <name evidence="3" type="ORF">CAUJ_LOCUS3120</name>
</gene>
<dbReference type="InterPro" id="IPR025714">
    <property type="entry name" value="Methyltranfer_dom"/>
</dbReference>
<protein>
    <recommendedName>
        <fullName evidence="2">Methyltransferase domain-containing protein</fullName>
    </recommendedName>
</protein>
<dbReference type="SUPFAM" id="SSF53335">
    <property type="entry name" value="S-adenosyl-L-methionine-dependent methyltransferases"/>
    <property type="match status" value="1"/>
</dbReference>
<dbReference type="EMBL" id="CAJGYM010000006">
    <property type="protein sequence ID" value="CAD6187201.1"/>
    <property type="molecule type" value="Genomic_DNA"/>
</dbReference>
<feature type="domain" description="Methyltransferase" evidence="2">
    <location>
        <begin position="82"/>
        <end position="243"/>
    </location>
</feature>
<organism evidence="3 4">
    <name type="scientific">Caenorhabditis auriculariae</name>
    <dbReference type="NCBI Taxonomy" id="2777116"/>
    <lineage>
        <taxon>Eukaryota</taxon>
        <taxon>Metazoa</taxon>
        <taxon>Ecdysozoa</taxon>
        <taxon>Nematoda</taxon>
        <taxon>Chromadorea</taxon>
        <taxon>Rhabditida</taxon>
        <taxon>Rhabditina</taxon>
        <taxon>Rhabditomorpha</taxon>
        <taxon>Rhabditoidea</taxon>
        <taxon>Rhabditidae</taxon>
        <taxon>Peloderinae</taxon>
        <taxon>Caenorhabditis</taxon>
    </lineage>
</organism>
<keyword evidence="4" id="KW-1185">Reference proteome</keyword>
<reference evidence="3" key="1">
    <citation type="submission" date="2020-10" db="EMBL/GenBank/DDBJ databases">
        <authorList>
            <person name="Kikuchi T."/>
        </authorList>
    </citation>
    <scope>NUCLEOTIDE SEQUENCE</scope>
    <source>
        <strain evidence="3">NKZ352</strain>
    </source>
</reference>
<proteinExistence type="predicted"/>
<evidence type="ECO:0000313" key="4">
    <source>
        <dbReference type="Proteomes" id="UP000835052"/>
    </source>
</evidence>
<feature type="region of interest" description="Disordered" evidence="1">
    <location>
        <begin position="259"/>
        <end position="292"/>
    </location>
</feature>
<evidence type="ECO:0000256" key="1">
    <source>
        <dbReference type="SAM" id="MobiDB-lite"/>
    </source>
</evidence>
<dbReference type="Pfam" id="PF13383">
    <property type="entry name" value="Methyltransf_22"/>
    <property type="match status" value="1"/>
</dbReference>
<dbReference type="Proteomes" id="UP000835052">
    <property type="component" value="Unassembled WGS sequence"/>
</dbReference>
<evidence type="ECO:0000313" key="3">
    <source>
        <dbReference type="EMBL" id="CAD6187201.1"/>
    </source>
</evidence>
<dbReference type="AlphaFoldDB" id="A0A8S1GVX3"/>
<comment type="caution">
    <text evidence="3">The sequence shown here is derived from an EMBL/GenBank/DDBJ whole genome shotgun (WGS) entry which is preliminary data.</text>
</comment>
<evidence type="ECO:0000259" key="2">
    <source>
        <dbReference type="Pfam" id="PF13383"/>
    </source>
</evidence>
<dbReference type="OrthoDB" id="5815019at2759"/>
<name>A0A8S1GVX3_9PELO</name>